<feature type="active site" evidence="9 10">
    <location>
        <position position="142"/>
    </location>
</feature>
<dbReference type="InterPro" id="IPR000816">
    <property type="entry name" value="Peptidase_C15"/>
</dbReference>
<keyword evidence="8 9" id="KW-0788">Thiol protease</keyword>
<dbReference type="InterPro" id="IPR016125">
    <property type="entry name" value="Peptidase_C15-like"/>
</dbReference>
<evidence type="ECO:0000256" key="5">
    <source>
        <dbReference type="ARBA" id="ARBA00022490"/>
    </source>
</evidence>
<evidence type="ECO:0000256" key="4">
    <source>
        <dbReference type="ARBA" id="ARBA00006641"/>
    </source>
</evidence>
<dbReference type="EMBL" id="FOOE01000004">
    <property type="protein sequence ID" value="SFF62283.1"/>
    <property type="molecule type" value="Genomic_DNA"/>
</dbReference>
<sequence>MKVLVTGFQPFGTDTMNPAYEAVKLLPNEIAGAEVVKIEIPVVYYKGANIIEEAIEREKPDIVISVGQAGGRAAMTVERVAINLAECPNFADNEGNTPDGRRIQEDGKDAYFATVPVKAMVKNMHDHGIPSAISYSAGTYVCNDVMYNLLYILDKKYPGVKGGFIHVPFDTKQAIGRPITTPSMPIGTIAEALRCCVEAAVENKDDVVIECGTTH</sequence>
<dbReference type="PROSITE" id="PS01334">
    <property type="entry name" value="PYRASE_CYS"/>
    <property type="match status" value="1"/>
</dbReference>
<feature type="active site" evidence="9">
    <location>
        <position position="166"/>
    </location>
</feature>
<dbReference type="HAMAP" id="MF_00417">
    <property type="entry name" value="Pyrrolid_peptidase"/>
    <property type="match status" value="1"/>
</dbReference>
<dbReference type="GO" id="GO:0005829">
    <property type="term" value="C:cytosol"/>
    <property type="evidence" value="ECO:0007669"/>
    <property type="project" value="InterPro"/>
</dbReference>
<evidence type="ECO:0000256" key="9">
    <source>
        <dbReference type="HAMAP-Rule" id="MF_00417"/>
    </source>
</evidence>
<comment type="subunit">
    <text evidence="9">Homotetramer.</text>
</comment>
<dbReference type="GeneID" id="90543847"/>
<dbReference type="PRINTS" id="PR00706">
    <property type="entry name" value="PYROGLUPTASE"/>
</dbReference>
<keyword evidence="12" id="KW-1185">Reference proteome</keyword>
<dbReference type="InterPro" id="IPR036440">
    <property type="entry name" value="Peptidase_C15-like_sf"/>
</dbReference>
<dbReference type="InterPro" id="IPR029762">
    <property type="entry name" value="PGP-I_bact-type"/>
</dbReference>
<dbReference type="NCBIfam" id="NF009676">
    <property type="entry name" value="PRK13197.1"/>
    <property type="match status" value="1"/>
</dbReference>
<proteinExistence type="inferred from homology"/>
<keyword evidence="6 9" id="KW-0645">Protease</keyword>
<dbReference type="SUPFAM" id="SSF53182">
    <property type="entry name" value="Pyrrolidone carboxyl peptidase (pyroglutamate aminopeptidase)"/>
    <property type="match status" value="1"/>
</dbReference>
<dbReference type="NCBIfam" id="TIGR00504">
    <property type="entry name" value="pyro_pdase"/>
    <property type="match status" value="1"/>
</dbReference>
<reference evidence="11 12" key="1">
    <citation type="submission" date="2016-10" db="EMBL/GenBank/DDBJ databases">
        <authorList>
            <person name="de Groot N.N."/>
        </authorList>
    </citation>
    <scope>NUCLEOTIDE SEQUENCE [LARGE SCALE GENOMIC DNA]</scope>
    <source>
        <strain evidence="11 12">NLAE-zl-G419</strain>
    </source>
</reference>
<evidence type="ECO:0000313" key="11">
    <source>
        <dbReference type="EMBL" id="SFF62283.1"/>
    </source>
</evidence>
<dbReference type="PANTHER" id="PTHR23402">
    <property type="entry name" value="PROTEASE FAMILY C15 PYROGLUTAMYL-PEPTIDASE I-RELATED"/>
    <property type="match status" value="1"/>
</dbReference>
<dbReference type="OrthoDB" id="9779738at2"/>
<dbReference type="AlphaFoldDB" id="A0A1I2K771"/>
<dbReference type="Gene3D" id="3.40.630.20">
    <property type="entry name" value="Peptidase C15, pyroglutamyl peptidase I-like"/>
    <property type="match status" value="1"/>
</dbReference>
<dbReference type="Pfam" id="PF01470">
    <property type="entry name" value="Peptidase_C15"/>
    <property type="match status" value="1"/>
</dbReference>
<keyword evidence="5 9" id="KW-0963">Cytoplasm</keyword>
<dbReference type="GO" id="GO:0006508">
    <property type="term" value="P:proteolysis"/>
    <property type="evidence" value="ECO:0007669"/>
    <property type="project" value="UniProtKB-KW"/>
</dbReference>
<dbReference type="eggNOG" id="COG2039">
    <property type="taxonomic scope" value="Bacteria"/>
</dbReference>
<dbReference type="RefSeq" id="WP_027637417.1">
    <property type="nucleotide sequence ID" value="NZ_BAAACD010000045.1"/>
</dbReference>
<comment type="similarity">
    <text evidence="4 9">Belongs to the peptidase C15 family.</text>
</comment>
<dbReference type="EC" id="3.4.19.3" evidence="9"/>
<keyword evidence="7 9" id="KW-0378">Hydrolase</keyword>
<evidence type="ECO:0000256" key="1">
    <source>
        <dbReference type="ARBA" id="ARBA00001770"/>
    </source>
</evidence>
<evidence type="ECO:0000256" key="10">
    <source>
        <dbReference type="PROSITE-ProRule" id="PRU10077"/>
    </source>
</evidence>
<organism evidence="11 12">
    <name type="scientific">Clostridium cadaveris</name>
    <dbReference type="NCBI Taxonomy" id="1529"/>
    <lineage>
        <taxon>Bacteria</taxon>
        <taxon>Bacillati</taxon>
        <taxon>Bacillota</taxon>
        <taxon>Clostridia</taxon>
        <taxon>Eubacteriales</taxon>
        <taxon>Clostridiaceae</taxon>
        <taxon>Clostridium</taxon>
    </lineage>
</organism>
<evidence type="ECO:0000256" key="3">
    <source>
        <dbReference type="ARBA" id="ARBA00004496"/>
    </source>
</evidence>
<evidence type="ECO:0000256" key="2">
    <source>
        <dbReference type="ARBA" id="ARBA00002280"/>
    </source>
</evidence>
<protein>
    <recommendedName>
        <fullName evidence="9">Pyrrolidone-carboxylate peptidase</fullName>
        <ecNumber evidence="9">3.4.19.3</ecNumber>
    </recommendedName>
    <alternativeName>
        <fullName evidence="9">5-oxoprolyl-peptidase</fullName>
    </alternativeName>
    <alternativeName>
        <fullName evidence="9">Pyroglutamyl-peptidase I</fullName>
        <shortName evidence="9">PGP-I</shortName>
        <shortName evidence="9">Pyrase</shortName>
    </alternativeName>
</protein>
<dbReference type="InterPro" id="IPR033694">
    <property type="entry name" value="PGPEP1_Cys_AS"/>
</dbReference>
<accession>A0A1I2K771</accession>
<dbReference type="Proteomes" id="UP000182135">
    <property type="component" value="Unassembled WGS sequence"/>
</dbReference>
<evidence type="ECO:0000256" key="7">
    <source>
        <dbReference type="ARBA" id="ARBA00022801"/>
    </source>
</evidence>
<dbReference type="FunFam" id="3.40.630.20:FF:000001">
    <property type="entry name" value="Pyrrolidone-carboxylate peptidase"/>
    <property type="match status" value="1"/>
</dbReference>
<dbReference type="PANTHER" id="PTHR23402:SF1">
    <property type="entry name" value="PYROGLUTAMYL-PEPTIDASE I"/>
    <property type="match status" value="1"/>
</dbReference>
<gene>
    <name evidence="9" type="primary">pcp</name>
    <name evidence="11" type="ORF">SAMN04487885_104160</name>
</gene>
<evidence type="ECO:0000313" key="12">
    <source>
        <dbReference type="Proteomes" id="UP000182135"/>
    </source>
</evidence>
<evidence type="ECO:0000256" key="6">
    <source>
        <dbReference type="ARBA" id="ARBA00022670"/>
    </source>
</evidence>
<dbReference type="CDD" id="cd00501">
    <property type="entry name" value="Peptidase_C15"/>
    <property type="match status" value="1"/>
</dbReference>
<dbReference type="PIRSF" id="PIRSF015592">
    <property type="entry name" value="Prld-crbxl_pptds"/>
    <property type="match status" value="1"/>
</dbReference>
<comment type="catalytic activity">
    <reaction evidence="1 9 10">
        <text>Release of an N-terminal pyroglutamyl group from a polypeptide, the second amino acid generally not being Pro.</text>
        <dbReference type="EC" id="3.4.19.3"/>
    </reaction>
</comment>
<comment type="subcellular location">
    <subcellularLocation>
        <location evidence="3 9">Cytoplasm</location>
    </subcellularLocation>
</comment>
<dbReference type="GO" id="GO:0016920">
    <property type="term" value="F:pyroglutamyl-peptidase activity"/>
    <property type="evidence" value="ECO:0007669"/>
    <property type="project" value="UniProtKB-UniRule"/>
</dbReference>
<name>A0A1I2K771_9CLOT</name>
<dbReference type="STRING" id="1529.SAMN04487885_104160"/>
<comment type="function">
    <text evidence="2 9">Removes 5-oxoproline from various penultimate amino acid residues except L-proline.</text>
</comment>
<evidence type="ECO:0000256" key="8">
    <source>
        <dbReference type="ARBA" id="ARBA00022807"/>
    </source>
</evidence>
<feature type="active site" evidence="9">
    <location>
        <position position="78"/>
    </location>
</feature>